<accession>A0A931B5Q5</accession>
<protein>
    <submittedName>
        <fullName evidence="3">Uncharacterized protein</fullName>
    </submittedName>
</protein>
<organism evidence="3 4">
    <name type="scientific">Streptacidiphilus fuscans</name>
    <dbReference type="NCBI Taxonomy" id="2789292"/>
    <lineage>
        <taxon>Bacteria</taxon>
        <taxon>Bacillati</taxon>
        <taxon>Actinomycetota</taxon>
        <taxon>Actinomycetes</taxon>
        <taxon>Kitasatosporales</taxon>
        <taxon>Streptomycetaceae</taxon>
        <taxon>Streptacidiphilus</taxon>
    </lineage>
</organism>
<gene>
    <name evidence="3" type="ORF">I2501_13995</name>
</gene>
<feature type="region of interest" description="Disordered" evidence="1">
    <location>
        <begin position="1"/>
        <end position="21"/>
    </location>
</feature>
<dbReference type="RefSeq" id="WP_196194300.1">
    <property type="nucleotide sequence ID" value="NZ_JADPRT010000005.1"/>
</dbReference>
<dbReference type="AlphaFoldDB" id="A0A931B5Q5"/>
<keyword evidence="4" id="KW-1185">Reference proteome</keyword>
<dbReference type="EMBL" id="JADPRT010000005">
    <property type="protein sequence ID" value="MBF9069132.1"/>
    <property type="molecule type" value="Genomic_DNA"/>
</dbReference>
<comment type="caution">
    <text evidence="3">The sequence shown here is derived from an EMBL/GenBank/DDBJ whole genome shotgun (WGS) entry which is preliminary data.</text>
</comment>
<name>A0A931B5Q5_9ACTN</name>
<keyword evidence="2" id="KW-1133">Transmembrane helix</keyword>
<feature type="transmembrane region" description="Helical" evidence="2">
    <location>
        <begin position="43"/>
        <end position="69"/>
    </location>
</feature>
<keyword evidence="2" id="KW-0812">Transmembrane</keyword>
<evidence type="ECO:0000256" key="2">
    <source>
        <dbReference type="SAM" id="Phobius"/>
    </source>
</evidence>
<proteinExistence type="predicted"/>
<dbReference type="Proteomes" id="UP000657385">
    <property type="component" value="Unassembled WGS sequence"/>
</dbReference>
<evidence type="ECO:0000256" key="1">
    <source>
        <dbReference type="SAM" id="MobiDB-lite"/>
    </source>
</evidence>
<reference evidence="3" key="1">
    <citation type="submission" date="2020-11" db="EMBL/GenBank/DDBJ databases">
        <title>Isolation and identification of active actinomycetes.</title>
        <authorList>
            <person name="Yu B."/>
        </authorList>
    </citation>
    <scope>NUCLEOTIDE SEQUENCE</scope>
    <source>
        <strain evidence="3">NEAU-YB345</strain>
    </source>
</reference>
<evidence type="ECO:0000313" key="3">
    <source>
        <dbReference type="EMBL" id="MBF9069132.1"/>
    </source>
</evidence>
<evidence type="ECO:0000313" key="4">
    <source>
        <dbReference type="Proteomes" id="UP000657385"/>
    </source>
</evidence>
<sequence>MTGLVPLLPPAQPLVRPEETPECESSTCHGISIHDPVYHHDMWWTWVGLIGLTVLVLPTVGFVIGRIFAL</sequence>
<keyword evidence="2" id="KW-0472">Membrane</keyword>